<accession>A0A2P2DII0</accession>
<comment type="caution">
    <text evidence="1">The sequence shown here is derived from an EMBL/GenBank/DDBJ whole genome shotgun (WGS) entry which is preliminary data.</text>
</comment>
<reference evidence="2" key="1">
    <citation type="journal article" date="2019" name="Microbiol. Immunol.">
        <title>Molecular and phenotypic characterization of Leptospira johnsonii sp. nov., Leptospira ellinghausenii sp. nov. and Leptospira ryugenii sp. nov. isolated from soil and water in Japan.</title>
        <authorList>
            <person name="Masuzawa T."/>
            <person name="Saito M."/>
            <person name="Nakao R."/>
            <person name="Nikaido Y."/>
            <person name="Matsumoto M."/>
            <person name="Ogawa M."/>
            <person name="Yokoyama M."/>
            <person name="Hidaka Y."/>
            <person name="Tomita J."/>
            <person name="Sakakibara K."/>
            <person name="Suzuki K."/>
            <person name="Yasuda S."/>
            <person name="Sato H."/>
            <person name="Yamaguchi M."/>
            <person name="Yoshida S.I."/>
            <person name="Koizumi N."/>
            <person name="Kawamura Y."/>
        </authorList>
    </citation>
    <scope>NUCLEOTIDE SEQUENCE [LARGE SCALE GENOMIC DNA]</scope>
    <source>
        <strain evidence="2">E18</strain>
    </source>
</reference>
<protein>
    <submittedName>
        <fullName evidence="1">Outer membrane efflux protein</fullName>
    </submittedName>
</protein>
<dbReference type="AlphaFoldDB" id="A0A2P2DII0"/>
<dbReference type="Gene3D" id="1.20.1600.10">
    <property type="entry name" value="Outer membrane efflux proteins (OEP)"/>
    <property type="match status" value="1"/>
</dbReference>
<dbReference type="SUPFAM" id="SSF56954">
    <property type="entry name" value="Outer membrane efflux proteins (OEP)"/>
    <property type="match status" value="1"/>
</dbReference>
<dbReference type="EMBL" id="BFAZ01000012">
    <property type="protein sequence ID" value="GBF44428.1"/>
    <property type="molecule type" value="Genomic_DNA"/>
</dbReference>
<dbReference type="GO" id="GO:0015562">
    <property type="term" value="F:efflux transmembrane transporter activity"/>
    <property type="evidence" value="ECO:0007669"/>
    <property type="project" value="InterPro"/>
</dbReference>
<name>A0A2P2DII0_9LEPT</name>
<dbReference type="Proteomes" id="UP000245206">
    <property type="component" value="Unassembled WGS sequence"/>
</dbReference>
<organism evidence="1 2">
    <name type="scientific">Leptospira ellinghausenii</name>
    <dbReference type="NCBI Taxonomy" id="1917822"/>
    <lineage>
        <taxon>Bacteria</taxon>
        <taxon>Pseudomonadati</taxon>
        <taxon>Spirochaetota</taxon>
        <taxon>Spirochaetia</taxon>
        <taxon>Leptospirales</taxon>
        <taxon>Leptospiraceae</taxon>
        <taxon>Leptospira</taxon>
    </lineage>
</organism>
<evidence type="ECO:0000313" key="2">
    <source>
        <dbReference type="Proteomes" id="UP000245206"/>
    </source>
</evidence>
<evidence type="ECO:0000313" key="1">
    <source>
        <dbReference type="EMBL" id="GBF44428.1"/>
    </source>
</evidence>
<proteinExistence type="predicted"/>
<keyword evidence="2" id="KW-1185">Reference proteome</keyword>
<gene>
    <name evidence="1" type="ORF">LPTSP2_37310</name>
</gene>
<dbReference type="OrthoDB" id="345598at2"/>
<sequence length="442" mass="50235">MKRLVIISILQFATSIKGQEIEPFLDSLISSHPEIRALDAELKSKHANAGHETTYPDPKIGISFRNYPTRSYSLNNRAYDTPSMTGIEYSISQEIPFPGRLTLQGKVRKLEEIEFLHFSKSRKNQFLLEYLSQLIRFRSANLKINLNSQIQKTLESQKVISASNFATGSSALDKTLKLQIEGTISLDRQIELTRDKDNAKAFLSYYVSDSVSLTKILETDLTKYLSEKHLFIKTNKANLRLNLTENPNYKLSSVAVERAKNESKLSSLLHAPDTELFFAYMRRRNQIIAVDDGPLNYQVMDQTEYRGDLFSVGINVRVPVWSFFSAHDLAERSNENTKSKSFELEKNKLFLESNFDKLLLTFESLESQIELYENKLIPELNKSLSASSAGYASGSSNLIEALASKIDLLKAYVMLEEVKEKKDLTVILILELTDSLLKAKNN</sequence>